<evidence type="ECO:0000256" key="2">
    <source>
        <dbReference type="SAM" id="SignalP"/>
    </source>
</evidence>
<evidence type="ECO:0000313" key="5">
    <source>
        <dbReference type="Proteomes" id="UP001549921"/>
    </source>
</evidence>
<dbReference type="PROSITE" id="PS00615">
    <property type="entry name" value="C_TYPE_LECTIN_1"/>
    <property type="match status" value="1"/>
</dbReference>
<feature type="domain" description="C-type lectin" evidence="3">
    <location>
        <begin position="175"/>
        <end position="296"/>
    </location>
</feature>
<dbReference type="PROSITE" id="PS50041">
    <property type="entry name" value="C_TYPE_LECTIN_2"/>
    <property type="match status" value="1"/>
</dbReference>
<protein>
    <recommendedName>
        <fullName evidence="3">C-type lectin domain-containing protein</fullName>
    </recommendedName>
</protein>
<dbReference type="CDD" id="cd00037">
    <property type="entry name" value="CLECT"/>
    <property type="match status" value="1"/>
</dbReference>
<dbReference type="InterPro" id="IPR050801">
    <property type="entry name" value="Ca-Dep_Lectins_ImmuneDev"/>
</dbReference>
<dbReference type="Proteomes" id="UP001549921">
    <property type="component" value="Unassembled WGS sequence"/>
</dbReference>
<dbReference type="AlphaFoldDB" id="A0ABD0TC71"/>
<reference evidence="4 5" key="1">
    <citation type="submission" date="2024-06" db="EMBL/GenBank/DDBJ databases">
        <title>A chromosome-level genome assembly of beet webworm, Loxostege sticticalis.</title>
        <authorList>
            <person name="Zhang Y."/>
        </authorList>
    </citation>
    <scope>NUCLEOTIDE SEQUENCE [LARGE SCALE GENOMIC DNA]</scope>
    <source>
        <strain evidence="4">AQ028</strain>
        <tissue evidence="4">Male pupae</tissue>
    </source>
</reference>
<dbReference type="EMBL" id="JBEDNZ010000006">
    <property type="protein sequence ID" value="KAL0840864.1"/>
    <property type="molecule type" value="Genomic_DNA"/>
</dbReference>
<dbReference type="InterPro" id="IPR016187">
    <property type="entry name" value="CTDL_fold"/>
</dbReference>
<dbReference type="PANTHER" id="PTHR22801">
    <property type="entry name" value="LITHOSTATHINE"/>
    <property type="match status" value="1"/>
</dbReference>
<feature type="chain" id="PRO_5044877547" description="C-type lectin domain-containing protein" evidence="2">
    <location>
        <begin position="18"/>
        <end position="325"/>
    </location>
</feature>
<keyword evidence="1" id="KW-1015">Disulfide bond</keyword>
<dbReference type="Gene3D" id="3.10.100.10">
    <property type="entry name" value="Mannose-Binding Protein A, subunit A"/>
    <property type="match status" value="2"/>
</dbReference>
<dbReference type="SUPFAM" id="SSF56436">
    <property type="entry name" value="C-type lectin-like"/>
    <property type="match status" value="2"/>
</dbReference>
<dbReference type="InterPro" id="IPR001304">
    <property type="entry name" value="C-type_lectin-like"/>
</dbReference>
<dbReference type="SMART" id="SM00034">
    <property type="entry name" value="CLECT"/>
    <property type="match status" value="2"/>
</dbReference>
<dbReference type="Pfam" id="PF00059">
    <property type="entry name" value="Lectin_C"/>
    <property type="match status" value="1"/>
</dbReference>
<sequence>MFVCVFFLAVCTWCANSASTGDTDVQLLQQNYTFHQEAGVWVKFYSEPQEWVSAALKCFDEGAILASPLSEEIRKVLISIMADNGLTTPMLTGISSVYAKEEYQSIEGVSLSSLCLPWSVRNLNNSVTGYLIMDANGAVTTEYIKEPHPFACYKKEKVLLNECGTKDKEFVLDDRTGSCYKAFNRLATWHEAFSACAKAGAHLAIINSDIEAEIIWELAKRVISEPPLNEKYVYIGFWAWIRRDNRLFWLTVHGQSVNDAGYARWAPKEPNDPVQYCGSVYAGGKLEDGVLHDSTCYTYKHKFICEIAPKFQAVSSRIELPSNVA</sequence>
<organism evidence="4 5">
    <name type="scientific">Loxostege sticticalis</name>
    <name type="common">Beet webworm moth</name>
    <dbReference type="NCBI Taxonomy" id="481309"/>
    <lineage>
        <taxon>Eukaryota</taxon>
        <taxon>Metazoa</taxon>
        <taxon>Ecdysozoa</taxon>
        <taxon>Arthropoda</taxon>
        <taxon>Hexapoda</taxon>
        <taxon>Insecta</taxon>
        <taxon>Pterygota</taxon>
        <taxon>Neoptera</taxon>
        <taxon>Endopterygota</taxon>
        <taxon>Lepidoptera</taxon>
        <taxon>Glossata</taxon>
        <taxon>Ditrysia</taxon>
        <taxon>Pyraloidea</taxon>
        <taxon>Crambidae</taxon>
        <taxon>Pyraustinae</taxon>
        <taxon>Loxostege</taxon>
    </lineage>
</organism>
<comment type="caution">
    <text evidence="4">The sequence shown here is derived from an EMBL/GenBank/DDBJ whole genome shotgun (WGS) entry which is preliminary data.</text>
</comment>
<evidence type="ECO:0000256" key="1">
    <source>
        <dbReference type="ARBA" id="ARBA00023157"/>
    </source>
</evidence>
<evidence type="ECO:0000313" key="4">
    <source>
        <dbReference type="EMBL" id="KAL0840864.1"/>
    </source>
</evidence>
<keyword evidence="2" id="KW-0732">Signal</keyword>
<gene>
    <name evidence="4" type="ORF">ABMA28_014668</name>
</gene>
<accession>A0ABD0TC71</accession>
<dbReference type="PANTHER" id="PTHR22801:SF63">
    <property type="entry name" value="C-TYPE LECTIN DOMAIN-CONTAINING PROTEIN"/>
    <property type="match status" value="1"/>
</dbReference>
<dbReference type="InterPro" id="IPR016186">
    <property type="entry name" value="C-type_lectin-like/link_sf"/>
</dbReference>
<name>A0ABD0TC71_LOXSC</name>
<dbReference type="InterPro" id="IPR018378">
    <property type="entry name" value="C-type_lectin_CS"/>
</dbReference>
<proteinExistence type="predicted"/>
<evidence type="ECO:0000259" key="3">
    <source>
        <dbReference type="PROSITE" id="PS50041"/>
    </source>
</evidence>
<feature type="signal peptide" evidence="2">
    <location>
        <begin position="1"/>
        <end position="17"/>
    </location>
</feature>